<dbReference type="InterPro" id="IPR001279">
    <property type="entry name" value="Metallo-B-lactamas"/>
</dbReference>
<dbReference type="PANTHER" id="PTHR23131">
    <property type="entry name" value="ENDORIBONUCLEASE LACTB2"/>
    <property type="match status" value="1"/>
</dbReference>
<keyword evidence="3" id="KW-1185">Reference proteome</keyword>
<comment type="caution">
    <text evidence="2">The sequence shown here is derived from an EMBL/GenBank/DDBJ whole genome shotgun (WGS) entry which is preliminary data.</text>
</comment>
<evidence type="ECO:0000313" key="2">
    <source>
        <dbReference type="EMBL" id="MFC6836538.1"/>
    </source>
</evidence>
<accession>A0ABD5UCE4</accession>
<dbReference type="Pfam" id="PF00753">
    <property type="entry name" value="Lactamase_B"/>
    <property type="match status" value="1"/>
</dbReference>
<dbReference type="PANTHER" id="PTHR23131:SF0">
    <property type="entry name" value="ENDORIBONUCLEASE LACTB2"/>
    <property type="match status" value="1"/>
</dbReference>
<dbReference type="RefSeq" id="WP_304448221.1">
    <property type="nucleotide sequence ID" value="NZ_JARRAH010000001.1"/>
</dbReference>
<evidence type="ECO:0000313" key="3">
    <source>
        <dbReference type="Proteomes" id="UP001596406"/>
    </source>
</evidence>
<dbReference type="SUPFAM" id="SSF56281">
    <property type="entry name" value="Metallo-hydrolase/oxidoreductase"/>
    <property type="match status" value="1"/>
</dbReference>
<name>A0ABD5UCE4_9EURY</name>
<dbReference type="EMBL" id="JBHSXM010000001">
    <property type="protein sequence ID" value="MFC6836538.1"/>
    <property type="molecule type" value="Genomic_DNA"/>
</dbReference>
<organism evidence="2 3">
    <name type="scientific">Halomarina ordinaria</name>
    <dbReference type="NCBI Taxonomy" id="3033939"/>
    <lineage>
        <taxon>Archaea</taxon>
        <taxon>Methanobacteriati</taxon>
        <taxon>Methanobacteriota</taxon>
        <taxon>Stenosarchaea group</taxon>
        <taxon>Halobacteria</taxon>
        <taxon>Halobacteriales</taxon>
        <taxon>Natronomonadaceae</taxon>
        <taxon>Halomarina</taxon>
    </lineage>
</organism>
<gene>
    <name evidence="2" type="ORF">ACFQHK_08440</name>
</gene>
<sequence length="269" mass="28034">MTDQPWARASIPVDSAAAPGGTTNAYLVGTERALLVDPAADHPALDALRDGASVAHVALTHHHPDHVGGVARLAREERATVWARAGREAAFERATGVAPDRTFHDGTEIETDVGPATVLDLPGHAPEHVGFAVGGALCSGDLAVAEGSVVVGAPEGDMRAYVGSLRRVHARAPDRLLPGHGPVVEGAGRVRATARRLLDHRREREARVLAAVEAGAETVPNITDAAYEKDVSAVRPLAEATVRAHLEKLAVEGRLAWDGAHASPPDPAV</sequence>
<dbReference type="Gene3D" id="3.60.15.10">
    <property type="entry name" value="Ribonuclease Z/Hydroxyacylglutathione hydrolase-like"/>
    <property type="match status" value="1"/>
</dbReference>
<dbReference type="Gene3D" id="1.10.10.10">
    <property type="entry name" value="Winged helix-like DNA-binding domain superfamily/Winged helix DNA-binding domain"/>
    <property type="match status" value="1"/>
</dbReference>
<dbReference type="InterPro" id="IPR036388">
    <property type="entry name" value="WH-like_DNA-bd_sf"/>
</dbReference>
<dbReference type="SMART" id="SM00849">
    <property type="entry name" value="Lactamase_B"/>
    <property type="match status" value="1"/>
</dbReference>
<dbReference type="Proteomes" id="UP001596406">
    <property type="component" value="Unassembled WGS sequence"/>
</dbReference>
<dbReference type="AlphaFoldDB" id="A0ABD5UCE4"/>
<evidence type="ECO:0000259" key="1">
    <source>
        <dbReference type="SMART" id="SM00849"/>
    </source>
</evidence>
<dbReference type="InterPro" id="IPR036866">
    <property type="entry name" value="RibonucZ/Hydroxyglut_hydro"/>
</dbReference>
<feature type="domain" description="Metallo-beta-lactamase" evidence="1">
    <location>
        <begin position="22"/>
        <end position="180"/>
    </location>
</feature>
<proteinExistence type="predicted"/>
<protein>
    <submittedName>
        <fullName evidence="2">MBL fold metallo-hydrolase</fullName>
    </submittedName>
</protein>
<reference evidence="2 3" key="1">
    <citation type="journal article" date="2019" name="Int. J. Syst. Evol. Microbiol.">
        <title>The Global Catalogue of Microorganisms (GCM) 10K type strain sequencing project: providing services to taxonomists for standard genome sequencing and annotation.</title>
        <authorList>
            <consortium name="The Broad Institute Genomics Platform"/>
            <consortium name="The Broad Institute Genome Sequencing Center for Infectious Disease"/>
            <person name="Wu L."/>
            <person name="Ma J."/>
        </authorList>
    </citation>
    <scope>NUCLEOTIDE SEQUENCE [LARGE SCALE GENOMIC DNA]</scope>
    <source>
        <strain evidence="2 3">PSRA2</strain>
    </source>
</reference>
<dbReference type="InterPro" id="IPR050662">
    <property type="entry name" value="Sec-metab_biosynth-thioest"/>
</dbReference>